<keyword evidence="3" id="KW-0472">Membrane</keyword>
<keyword evidence="3" id="KW-1133">Transmembrane helix</keyword>
<feature type="transmembrane region" description="Helical" evidence="3">
    <location>
        <begin position="215"/>
        <end position="241"/>
    </location>
</feature>
<dbReference type="Pfam" id="PF08269">
    <property type="entry name" value="dCache_2"/>
    <property type="match status" value="1"/>
</dbReference>
<dbReference type="EMBL" id="JACHFR010000002">
    <property type="protein sequence ID" value="MBB5218738.1"/>
    <property type="molecule type" value="Genomic_DNA"/>
</dbReference>
<sequence length="417" mass="47697">MKVHSKKNSLVVIPAIIIVLISGLFFSIQKFDEYRLKVNLSVFQEREMKSSVENFIKIIDFMRKDMIANLEKKGVKYTEDSIKNATLTFVRHVVHEANFANGAYLWINEVVDFNGGENYGIRQVHGNLPETEGMFLSTSMKDAKGNTPYLTELEGIKEKGEILYRYYFKEYRSDNVSEKITYAKLYEPYNWIVCTGTYLNSLYEPAGGVSNKSKLIFYTLCMILFTLSVLLFVYIVAVNFISSRKLIRETESLRGNLATDALTGACSRRYGESLLKEYYNNFISSGKNYSLAILDIDNFKKINDTYGHKSGDDVIKVMVNTIKEFQNSDDHIIRWGGDEFILTYNNLSGSLDSVLGKINKKNSQQTVITDSGEKINYTISIGASIFNSKDRSYVDAIKRIDDALYLAKRKKNTYYIL</sequence>
<evidence type="ECO:0000259" key="4">
    <source>
        <dbReference type="PROSITE" id="PS50887"/>
    </source>
</evidence>
<dbReference type="Proteomes" id="UP000578697">
    <property type="component" value="Unassembled WGS sequence"/>
</dbReference>
<dbReference type="AlphaFoldDB" id="A0A840SF04"/>
<evidence type="ECO:0000256" key="2">
    <source>
        <dbReference type="ARBA" id="ARBA00034247"/>
    </source>
</evidence>
<dbReference type="GO" id="GO:1902201">
    <property type="term" value="P:negative regulation of bacterial-type flagellum-dependent cell motility"/>
    <property type="evidence" value="ECO:0007669"/>
    <property type="project" value="TreeGrafter"/>
</dbReference>
<dbReference type="SMART" id="SM00267">
    <property type="entry name" value="GGDEF"/>
    <property type="match status" value="1"/>
</dbReference>
<name>A0A840SF04_9SPIR</name>
<dbReference type="InterPro" id="IPR050469">
    <property type="entry name" value="Diguanylate_Cyclase"/>
</dbReference>
<reference evidence="5 6" key="1">
    <citation type="submission" date="2020-08" db="EMBL/GenBank/DDBJ databases">
        <title>Genomic Encyclopedia of Type Strains, Phase IV (KMG-IV): sequencing the most valuable type-strain genomes for metagenomic binning, comparative biology and taxonomic classification.</title>
        <authorList>
            <person name="Goeker M."/>
        </authorList>
    </citation>
    <scope>NUCLEOTIDE SEQUENCE [LARGE SCALE GENOMIC DNA]</scope>
    <source>
        <strain evidence="5 6">DSM 103679</strain>
    </source>
</reference>
<evidence type="ECO:0000256" key="1">
    <source>
        <dbReference type="ARBA" id="ARBA00012528"/>
    </source>
</evidence>
<accession>A0A840SF04</accession>
<organism evidence="5 6">
    <name type="scientific">Treponema rectale</name>
    <dbReference type="NCBI Taxonomy" id="744512"/>
    <lineage>
        <taxon>Bacteria</taxon>
        <taxon>Pseudomonadati</taxon>
        <taxon>Spirochaetota</taxon>
        <taxon>Spirochaetia</taxon>
        <taxon>Spirochaetales</taxon>
        <taxon>Treponemataceae</taxon>
        <taxon>Treponema</taxon>
    </lineage>
</organism>
<dbReference type="GO" id="GO:0043709">
    <property type="term" value="P:cell adhesion involved in single-species biofilm formation"/>
    <property type="evidence" value="ECO:0007669"/>
    <property type="project" value="TreeGrafter"/>
</dbReference>
<dbReference type="GO" id="GO:0005886">
    <property type="term" value="C:plasma membrane"/>
    <property type="evidence" value="ECO:0007669"/>
    <property type="project" value="TreeGrafter"/>
</dbReference>
<dbReference type="SUPFAM" id="SSF55073">
    <property type="entry name" value="Nucleotide cyclase"/>
    <property type="match status" value="1"/>
</dbReference>
<dbReference type="InterPro" id="IPR000160">
    <property type="entry name" value="GGDEF_dom"/>
</dbReference>
<dbReference type="PANTHER" id="PTHR45138:SF9">
    <property type="entry name" value="DIGUANYLATE CYCLASE DGCM-RELATED"/>
    <property type="match status" value="1"/>
</dbReference>
<comment type="catalytic activity">
    <reaction evidence="2">
        <text>2 GTP = 3',3'-c-di-GMP + 2 diphosphate</text>
        <dbReference type="Rhea" id="RHEA:24898"/>
        <dbReference type="ChEBI" id="CHEBI:33019"/>
        <dbReference type="ChEBI" id="CHEBI:37565"/>
        <dbReference type="ChEBI" id="CHEBI:58805"/>
        <dbReference type="EC" id="2.7.7.65"/>
    </reaction>
</comment>
<dbReference type="Gene3D" id="3.30.450.20">
    <property type="entry name" value="PAS domain"/>
    <property type="match status" value="1"/>
</dbReference>
<dbReference type="NCBIfam" id="TIGR00254">
    <property type="entry name" value="GGDEF"/>
    <property type="match status" value="1"/>
</dbReference>
<protein>
    <recommendedName>
        <fullName evidence="1">diguanylate cyclase</fullName>
        <ecNumber evidence="1">2.7.7.65</ecNumber>
    </recommendedName>
</protein>
<gene>
    <name evidence="5" type="ORF">HNP77_001107</name>
</gene>
<evidence type="ECO:0000313" key="5">
    <source>
        <dbReference type="EMBL" id="MBB5218738.1"/>
    </source>
</evidence>
<dbReference type="PROSITE" id="PS50887">
    <property type="entry name" value="GGDEF"/>
    <property type="match status" value="1"/>
</dbReference>
<dbReference type="InterPro" id="IPR004010">
    <property type="entry name" value="Double_Cache_2"/>
</dbReference>
<dbReference type="Gene3D" id="3.30.70.270">
    <property type="match status" value="1"/>
</dbReference>
<dbReference type="GO" id="GO:0052621">
    <property type="term" value="F:diguanylate cyclase activity"/>
    <property type="evidence" value="ECO:0007669"/>
    <property type="project" value="UniProtKB-EC"/>
</dbReference>
<evidence type="ECO:0000313" key="6">
    <source>
        <dbReference type="Proteomes" id="UP000578697"/>
    </source>
</evidence>
<dbReference type="RefSeq" id="WP_184652182.1">
    <property type="nucleotide sequence ID" value="NZ_JACHFR010000002.1"/>
</dbReference>
<keyword evidence="6" id="KW-1185">Reference proteome</keyword>
<dbReference type="PANTHER" id="PTHR45138">
    <property type="entry name" value="REGULATORY COMPONENTS OF SENSORY TRANSDUCTION SYSTEM"/>
    <property type="match status" value="1"/>
</dbReference>
<dbReference type="CDD" id="cd01949">
    <property type="entry name" value="GGDEF"/>
    <property type="match status" value="1"/>
</dbReference>
<proteinExistence type="predicted"/>
<feature type="transmembrane region" description="Helical" evidence="3">
    <location>
        <begin position="9"/>
        <end position="28"/>
    </location>
</feature>
<dbReference type="InterPro" id="IPR043128">
    <property type="entry name" value="Rev_trsase/Diguanyl_cyclase"/>
</dbReference>
<dbReference type="InterPro" id="IPR029787">
    <property type="entry name" value="Nucleotide_cyclase"/>
</dbReference>
<feature type="domain" description="GGDEF" evidence="4">
    <location>
        <begin position="287"/>
        <end position="417"/>
    </location>
</feature>
<dbReference type="EC" id="2.7.7.65" evidence="1"/>
<evidence type="ECO:0000256" key="3">
    <source>
        <dbReference type="SAM" id="Phobius"/>
    </source>
</evidence>
<comment type="caution">
    <text evidence="5">The sequence shown here is derived from an EMBL/GenBank/DDBJ whole genome shotgun (WGS) entry which is preliminary data.</text>
</comment>
<dbReference type="Pfam" id="PF00990">
    <property type="entry name" value="GGDEF"/>
    <property type="match status" value="1"/>
</dbReference>
<keyword evidence="3" id="KW-0812">Transmembrane</keyword>